<dbReference type="Proteomes" id="UP000612893">
    <property type="component" value="Unassembled WGS sequence"/>
</dbReference>
<dbReference type="GO" id="GO:0003941">
    <property type="term" value="F:L-serine ammonia-lyase activity"/>
    <property type="evidence" value="ECO:0007669"/>
    <property type="project" value="TreeGrafter"/>
</dbReference>
<dbReference type="InterPro" id="IPR036052">
    <property type="entry name" value="TrpB-like_PALP_sf"/>
</dbReference>
<comment type="cofactor">
    <cofactor evidence="1">
        <name>pyridoxal 5'-phosphate</name>
        <dbReference type="ChEBI" id="CHEBI:597326"/>
    </cofactor>
</comment>
<dbReference type="Gene3D" id="3.40.50.1100">
    <property type="match status" value="2"/>
</dbReference>
<dbReference type="PANTHER" id="PTHR48078:SF6">
    <property type="entry name" value="L-THREONINE DEHYDRATASE CATABOLIC TDCB"/>
    <property type="match status" value="1"/>
</dbReference>
<accession>A0A934K641</accession>
<evidence type="ECO:0000256" key="2">
    <source>
        <dbReference type="ARBA" id="ARBA00022898"/>
    </source>
</evidence>
<dbReference type="SUPFAM" id="SSF53686">
    <property type="entry name" value="Tryptophan synthase beta subunit-like PLP-dependent enzymes"/>
    <property type="match status" value="1"/>
</dbReference>
<dbReference type="InterPro" id="IPR050147">
    <property type="entry name" value="Ser/Thr_Dehydratase"/>
</dbReference>
<proteinExistence type="predicted"/>
<dbReference type="GO" id="GO:0006567">
    <property type="term" value="P:L-threonine catabolic process"/>
    <property type="evidence" value="ECO:0007669"/>
    <property type="project" value="TreeGrafter"/>
</dbReference>
<dbReference type="GO" id="GO:0004794">
    <property type="term" value="F:threonine deaminase activity"/>
    <property type="evidence" value="ECO:0007669"/>
    <property type="project" value="TreeGrafter"/>
</dbReference>
<evidence type="ECO:0000259" key="4">
    <source>
        <dbReference type="Pfam" id="PF00291"/>
    </source>
</evidence>
<evidence type="ECO:0000313" key="6">
    <source>
        <dbReference type="Proteomes" id="UP000612893"/>
    </source>
</evidence>
<comment type="caution">
    <text evidence="5">The sequence shown here is derived from an EMBL/GenBank/DDBJ whole genome shotgun (WGS) entry which is preliminary data.</text>
</comment>
<name>A0A934K641_9BACT</name>
<feature type="domain" description="Tryptophan synthase beta chain-like PALP" evidence="4">
    <location>
        <begin position="22"/>
        <end position="301"/>
    </location>
</feature>
<dbReference type="GO" id="GO:0009097">
    <property type="term" value="P:isoleucine biosynthetic process"/>
    <property type="evidence" value="ECO:0007669"/>
    <property type="project" value="TreeGrafter"/>
</dbReference>
<keyword evidence="6" id="KW-1185">Reference proteome</keyword>
<dbReference type="InterPro" id="IPR001926">
    <property type="entry name" value="TrpB-like_PALP"/>
</dbReference>
<evidence type="ECO:0000256" key="1">
    <source>
        <dbReference type="ARBA" id="ARBA00001933"/>
    </source>
</evidence>
<dbReference type="InterPro" id="IPR000634">
    <property type="entry name" value="Ser/Thr_deHydtase_PyrdxlP-BS"/>
</dbReference>
<evidence type="ECO:0000256" key="3">
    <source>
        <dbReference type="ARBA" id="ARBA00023239"/>
    </source>
</evidence>
<gene>
    <name evidence="5" type="ORF">JF922_08030</name>
</gene>
<dbReference type="GO" id="GO:0006565">
    <property type="term" value="P:L-serine catabolic process"/>
    <property type="evidence" value="ECO:0007669"/>
    <property type="project" value="TreeGrafter"/>
</dbReference>
<dbReference type="PROSITE" id="PS00165">
    <property type="entry name" value="DEHYDRATASE_SER_THR"/>
    <property type="match status" value="1"/>
</dbReference>
<keyword evidence="3" id="KW-0456">Lyase</keyword>
<dbReference type="AlphaFoldDB" id="A0A934K641"/>
<evidence type="ECO:0000313" key="5">
    <source>
        <dbReference type="EMBL" id="MBJ7598022.1"/>
    </source>
</evidence>
<organism evidence="5 6">
    <name type="scientific">Candidatus Nephthysia bennettiae</name>
    <dbReference type="NCBI Taxonomy" id="3127016"/>
    <lineage>
        <taxon>Bacteria</taxon>
        <taxon>Bacillati</taxon>
        <taxon>Candidatus Dormiibacterota</taxon>
        <taxon>Candidatus Dormibacteria</taxon>
        <taxon>Candidatus Dormibacterales</taxon>
        <taxon>Candidatus Dormibacteraceae</taxon>
        <taxon>Candidatus Nephthysia</taxon>
    </lineage>
</organism>
<reference evidence="5" key="1">
    <citation type="submission" date="2020-10" db="EMBL/GenBank/DDBJ databases">
        <title>Ca. Dormibacterota MAGs.</title>
        <authorList>
            <person name="Montgomery K."/>
        </authorList>
    </citation>
    <scope>NUCLEOTIDE SEQUENCE [LARGE SCALE GENOMIC DNA]</scope>
    <source>
        <strain evidence="5">SC8812_S17_10</strain>
    </source>
</reference>
<protein>
    <submittedName>
        <fullName evidence="5">Pyridoxal-phosphate dependent enzyme</fullName>
    </submittedName>
</protein>
<dbReference type="PANTHER" id="PTHR48078">
    <property type="entry name" value="THREONINE DEHYDRATASE, MITOCHONDRIAL-RELATED"/>
    <property type="match status" value="1"/>
</dbReference>
<keyword evidence="2" id="KW-0663">Pyridoxal phosphate</keyword>
<dbReference type="Pfam" id="PF00291">
    <property type="entry name" value="PALP"/>
    <property type="match status" value="1"/>
</dbReference>
<dbReference type="GO" id="GO:0030170">
    <property type="term" value="F:pyridoxal phosphate binding"/>
    <property type="evidence" value="ECO:0007669"/>
    <property type="project" value="InterPro"/>
</dbReference>
<sequence>MRAVPDLAAIEEARRVIAGVAVRTPLVRFDVPDAPGDIYLKLENLQPTGSFKIRGAANLLLQADPGRLADGVWTVSAGNAGQGVAWMARRCGVPCTVIVPETAPRTKVAGLERLGARILYAEYGRWWRVFEERSYPGLDGLFVHPFDEELFIAGNGTIGLELLEDLPDVDCVVIPWGGGGLASGIASALRARKPNCRVLAAEVETAAPLAASLAAGRPEQVSRTPSFVDGIGGPSVQQNMFELGRTLLDGSVVVSLEEVRNSVRLLVERARVVAEGAGAAPVAAALSGRAGGGVTACVVSGGNLDRNTLIEILQS</sequence>
<dbReference type="EMBL" id="JAEKNR010000090">
    <property type="protein sequence ID" value="MBJ7598022.1"/>
    <property type="molecule type" value="Genomic_DNA"/>
</dbReference>